<reference evidence="7 8" key="1">
    <citation type="journal article" date="2011" name="J. Bacteriol.">
        <title>Complete genome sequence of Metallosphaera cuprina, a metal sulfide-oxidizing archaeon from a hot spring.</title>
        <authorList>
            <person name="Liu L.J."/>
            <person name="You X.Y."/>
            <person name="Zheng H."/>
            <person name="Wang S."/>
            <person name="Jiang C.Y."/>
            <person name="Liu S.J."/>
        </authorList>
    </citation>
    <scope>NUCLEOTIDE SEQUENCE [LARGE SCALE GENOMIC DNA]</scope>
    <source>
        <strain evidence="7 8">Ar-4</strain>
    </source>
</reference>
<keyword evidence="3" id="KW-0489">Methyltransferase</keyword>
<gene>
    <name evidence="7" type="ordered locus">Mcup_0185</name>
</gene>
<evidence type="ECO:0000313" key="7">
    <source>
        <dbReference type="EMBL" id="AEB94294.1"/>
    </source>
</evidence>
<dbReference type="InterPro" id="IPR035996">
    <property type="entry name" value="4pyrrol_Methylase_sf"/>
</dbReference>
<keyword evidence="5" id="KW-0949">S-adenosyl-L-methionine</keyword>
<proteinExistence type="predicted"/>
<dbReference type="KEGG" id="mcn:Mcup_0185"/>
<dbReference type="PATRIC" id="fig|1006006.8.peg.186"/>
<dbReference type="eggNOG" id="arCOG00650">
    <property type="taxonomic scope" value="Archaea"/>
</dbReference>
<evidence type="ECO:0000259" key="6">
    <source>
        <dbReference type="Pfam" id="PF00590"/>
    </source>
</evidence>
<evidence type="ECO:0000256" key="1">
    <source>
        <dbReference type="ARBA" id="ARBA00004953"/>
    </source>
</evidence>
<dbReference type="SUPFAM" id="SSF53790">
    <property type="entry name" value="Tetrapyrrole methylase"/>
    <property type="match status" value="1"/>
</dbReference>
<dbReference type="STRING" id="1006006.Mcup_0185"/>
<dbReference type="RefSeq" id="WP_013736794.1">
    <property type="nucleotide sequence ID" value="NC_015435.1"/>
</dbReference>
<accession>F4FYQ5</accession>
<evidence type="ECO:0000256" key="5">
    <source>
        <dbReference type="ARBA" id="ARBA00022691"/>
    </source>
</evidence>
<evidence type="ECO:0000256" key="4">
    <source>
        <dbReference type="ARBA" id="ARBA00022679"/>
    </source>
</evidence>
<evidence type="ECO:0000313" key="8">
    <source>
        <dbReference type="Proteomes" id="UP000007812"/>
    </source>
</evidence>
<dbReference type="InterPro" id="IPR012818">
    <property type="entry name" value="CbiE"/>
</dbReference>
<dbReference type="GO" id="GO:0008276">
    <property type="term" value="F:protein methyltransferase activity"/>
    <property type="evidence" value="ECO:0007669"/>
    <property type="project" value="InterPro"/>
</dbReference>
<dbReference type="AlphaFoldDB" id="F4FYQ5"/>
<protein>
    <submittedName>
        <fullName evidence="7">Precorrin-6Y C5,15-methyltransferase (Decarboxylating)</fullName>
    </submittedName>
</protein>
<dbReference type="InterPro" id="IPR050714">
    <property type="entry name" value="Cobalamin_biosynth_MTase"/>
</dbReference>
<keyword evidence="4" id="KW-0808">Transferase</keyword>
<dbReference type="Pfam" id="PF00590">
    <property type="entry name" value="TP_methylase"/>
    <property type="match status" value="1"/>
</dbReference>
<feature type="domain" description="Tetrapyrrole methylase" evidence="6">
    <location>
        <begin position="14"/>
        <end position="194"/>
    </location>
</feature>
<organism evidence="7 8">
    <name type="scientific">Metallosphaera cuprina (strain Ar-4)</name>
    <dbReference type="NCBI Taxonomy" id="1006006"/>
    <lineage>
        <taxon>Archaea</taxon>
        <taxon>Thermoproteota</taxon>
        <taxon>Thermoprotei</taxon>
        <taxon>Sulfolobales</taxon>
        <taxon>Sulfolobaceae</taxon>
        <taxon>Metallosphaera</taxon>
    </lineage>
</organism>
<name>F4FYQ5_METCR</name>
<dbReference type="InterPro" id="IPR014777">
    <property type="entry name" value="4pyrrole_Mease_sub1"/>
</dbReference>
<dbReference type="InterPro" id="IPR000878">
    <property type="entry name" value="4pyrrol_Mease"/>
</dbReference>
<dbReference type="GO" id="GO:0009236">
    <property type="term" value="P:cobalamin biosynthetic process"/>
    <property type="evidence" value="ECO:0007669"/>
    <property type="project" value="UniProtKB-UniPathway"/>
</dbReference>
<dbReference type="PANTHER" id="PTHR43182:SF1">
    <property type="entry name" value="COBALT-PRECORRIN-7 C(5)-METHYLTRANSFERASE"/>
    <property type="match status" value="1"/>
</dbReference>
<evidence type="ECO:0000256" key="2">
    <source>
        <dbReference type="ARBA" id="ARBA00022573"/>
    </source>
</evidence>
<dbReference type="HOGENOM" id="CLU_089162_3_0_2"/>
<keyword evidence="8" id="KW-1185">Reference proteome</keyword>
<dbReference type="PANTHER" id="PTHR43182">
    <property type="entry name" value="COBALT-PRECORRIN-6B C(15)-METHYLTRANSFERASE (DECARBOXYLATING)"/>
    <property type="match status" value="1"/>
</dbReference>
<dbReference type="CDD" id="cd11644">
    <property type="entry name" value="Precorrin-6Y-MT"/>
    <property type="match status" value="1"/>
</dbReference>
<dbReference type="OrthoDB" id="42238at2157"/>
<dbReference type="Gene3D" id="3.40.1010.10">
    <property type="entry name" value="Cobalt-precorrin-4 Transmethylase, Domain 1"/>
    <property type="match status" value="1"/>
</dbReference>
<dbReference type="GeneID" id="10492380"/>
<keyword evidence="2" id="KW-0169">Cobalamin biosynthesis</keyword>
<dbReference type="UniPathway" id="UPA00148"/>
<dbReference type="EMBL" id="CP002656">
    <property type="protein sequence ID" value="AEB94294.1"/>
    <property type="molecule type" value="Genomic_DNA"/>
</dbReference>
<sequence>MEDLKKRENSWPRIIGAGPGSPQYFTLNLINSLARANKVFAAERILNVIRPYTKAELIKLEEDKQFYSMIKNIREEEGTYVLSTGDPMIAGLGPFFVNSLIEPGISSVQKCASLIHEPLTNSVILSTRYGKNYEKIKPVLELGLRVYLLPEPQLNIGTIMRKLATLIKPTSNVAICMNLTLHDQRTYSGTINEFTELKDNGLKIIFIRPPSL</sequence>
<dbReference type="GO" id="GO:0032259">
    <property type="term" value="P:methylation"/>
    <property type="evidence" value="ECO:0007669"/>
    <property type="project" value="UniProtKB-KW"/>
</dbReference>
<evidence type="ECO:0000256" key="3">
    <source>
        <dbReference type="ARBA" id="ARBA00022603"/>
    </source>
</evidence>
<dbReference type="Proteomes" id="UP000007812">
    <property type="component" value="Chromosome"/>
</dbReference>
<comment type="pathway">
    <text evidence="1">Cofactor biosynthesis; adenosylcobalamin biosynthesis.</text>
</comment>